<organism evidence="1 2">
    <name type="scientific">Taxus chinensis</name>
    <name type="common">Chinese yew</name>
    <name type="synonym">Taxus wallichiana var. chinensis</name>
    <dbReference type="NCBI Taxonomy" id="29808"/>
    <lineage>
        <taxon>Eukaryota</taxon>
        <taxon>Viridiplantae</taxon>
        <taxon>Streptophyta</taxon>
        <taxon>Embryophyta</taxon>
        <taxon>Tracheophyta</taxon>
        <taxon>Spermatophyta</taxon>
        <taxon>Pinopsida</taxon>
        <taxon>Pinidae</taxon>
        <taxon>Conifers II</taxon>
        <taxon>Cupressales</taxon>
        <taxon>Taxaceae</taxon>
        <taxon>Taxus</taxon>
    </lineage>
</organism>
<reference evidence="1 2" key="1">
    <citation type="journal article" date="2021" name="Nat. Plants">
        <title>The Taxus genome provides insights into paclitaxel biosynthesis.</title>
        <authorList>
            <person name="Xiong X."/>
            <person name="Gou J."/>
            <person name="Liao Q."/>
            <person name="Li Y."/>
            <person name="Zhou Q."/>
            <person name="Bi G."/>
            <person name="Li C."/>
            <person name="Du R."/>
            <person name="Wang X."/>
            <person name="Sun T."/>
            <person name="Guo L."/>
            <person name="Liang H."/>
            <person name="Lu P."/>
            <person name="Wu Y."/>
            <person name="Zhang Z."/>
            <person name="Ro D.K."/>
            <person name="Shang Y."/>
            <person name="Huang S."/>
            <person name="Yan J."/>
        </authorList>
    </citation>
    <scope>NUCLEOTIDE SEQUENCE [LARGE SCALE GENOMIC DNA]</scope>
    <source>
        <strain evidence="1">Ta-2019</strain>
    </source>
</reference>
<dbReference type="EMBL" id="JAHRHJ020000001">
    <property type="protein sequence ID" value="KAH9330750.1"/>
    <property type="molecule type" value="Genomic_DNA"/>
</dbReference>
<name>A0AA38H1B6_TAXCH</name>
<evidence type="ECO:0000313" key="2">
    <source>
        <dbReference type="Proteomes" id="UP000824469"/>
    </source>
</evidence>
<dbReference type="PANTHER" id="PTHR36072">
    <property type="entry name" value="OS01G0541600 PROTEIN"/>
    <property type="match status" value="1"/>
</dbReference>
<dbReference type="AlphaFoldDB" id="A0AA38H1B6"/>
<comment type="caution">
    <text evidence="1">The sequence shown here is derived from an EMBL/GenBank/DDBJ whole genome shotgun (WGS) entry which is preliminary data.</text>
</comment>
<dbReference type="Proteomes" id="UP000824469">
    <property type="component" value="Unassembled WGS sequence"/>
</dbReference>
<dbReference type="PANTHER" id="PTHR36072:SF2">
    <property type="entry name" value="OS01G0531000 PROTEIN"/>
    <property type="match status" value="1"/>
</dbReference>
<proteinExistence type="predicted"/>
<keyword evidence="2" id="KW-1185">Reference proteome</keyword>
<feature type="non-terminal residue" evidence="1">
    <location>
        <position position="1"/>
    </location>
</feature>
<protein>
    <submittedName>
        <fullName evidence="1">Uncharacterized protein</fullName>
    </submittedName>
</protein>
<accession>A0AA38H1B6</accession>
<evidence type="ECO:0000313" key="1">
    <source>
        <dbReference type="EMBL" id="KAH9330750.1"/>
    </source>
</evidence>
<sequence length="174" mass="18910">MDQVRSNSIDAAIGKLPGYSVSVLSNLWFLQSSESKDNNVKVRFFLIYLPWLIRQTLLWEGGGGRGGGAVLKPQRSTKACWRIAMGKDERKKKEDAPSIEPTRTLRDNGKVISNLSGLANTSTVKKMQHLHRLAVWAAGEVSIPPLGALLGARLAAAGEVLGIPPPDSPFFTCE</sequence>
<gene>
    <name evidence="1" type="ORF">KI387_002858</name>
</gene>